<sequence length="244" mass="29138">MNKQNYPDRQHTLQEQVKLKAQIQALSEELMRVEQETLAFEARLRAILIDLIIEEQELSDLYRRMQKAKKEKRLEQKKRGKNYKEPEPAIKKNRTEHAKPETKETDKEKKRLYREAMLHVHPDKFSMNEDKIDLATEITSKLIDIYRSGSLRELQAFHSHIFSGNALLQAEDLNSERSYSSIEDLYLQQEKEALEKKLALAKNRQTYRVLKDYENPMHFAEELKAYYADRLFKLRKRTRKAKLD</sequence>
<dbReference type="EMBL" id="SHKN01000001">
    <property type="protein sequence ID" value="RZT96312.1"/>
    <property type="molecule type" value="Genomic_DNA"/>
</dbReference>
<dbReference type="RefSeq" id="WP_130306203.1">
    <property type="nucleotide sequence ID" value="NZ_SHKN01000001.1"/>
</dbReference>
<evidence type="ECO:0000313" key="3">
    <source>
        <dbReference type="Proteomes" id="UP000293562"/>
    </source>
</evidence>
<gene>
    <name evidence="2" type="ORF">EV201_0949</name>
</gene>
<evidence type="ECO:0000313" key="2">
    <source>
        <dbReference type="EMBL" id="RZT96312.1"/>
    </source>
</evidence>
<feature type="compositionally biased region" description="Basic and acidic residues" evidence="1">
    <location>
        <begin position="82"/>
        <end position="108"/>
    </location>
</feature>
<name>A0A4Q7VJH7_9BACT</name>
<feature type="region of interest" description="Disordered" evidence="1">
    <location>
        <begin position="69"/>
        <end position="108"/>
    </location>
</feature>
<dbReference type="AlphaFoldDB" id="A0A4Q7VJH7"/>
<feature type="compositionally biased region" description="Basic residues" evidence="1">
    <location>
        <begin position="69"/>
        <end position="81"/>
    </location>
</feature>
<keyword evidence="3" id="KW-1185">Reference proteome</keyword>
<protein>
    <submittedName>
        <fullName evidence="2">Uncharacterized protein</fullName>
    </submittedName>
</protein>
<proteinExistence type="predicted"/>
<dbReference type="Proteomes" id="UP000293562">
    <property type="component" value="Unassembled WGS sequence"/>
</dbReference>
<organism evidence="2 3">
    <name type="scientific">Ancylomarina subtilis</name>
    <dbReference type="NCBI Taxonomy" id="1639035"/>
    <lineage>
        <taxon>Bacteria</taxon>
        <taxon>Pseudomonadati</taxon>
        <taxon>Bacteroidota</taxon>
        <taxon>Bacteroidia</taxon>
        <taxon>Marinilabiliales</taxon>
        <taxon>Marinifilaceae</taxon>
        <taxon>Ancylomarina</taxon>
    </lineage>
</organism>
<evidence type="ECO:0000256" key="1">
    <source>
        <dbReference type="SAM" id="MobiDB-lite"/>
    </source>
</evidence>
<accession>A0A4Q7VJH7</accession>
<comment type="caution">
    <text evidence="2">The sequence shown here is derived from an EMBL/GenBank/DDBJ whole genome shotgun (WGS) entry which is preliminary data.</text>
</comment>
<dbReference type="OrthoDB" id="965484at2"/>
<reference evidence="2 3" key="1">
    <citation type="submission" date="2019-02" db="EMBL/GenBank/DDBJ databases">
        <title>Genomic Encyclopedia of Type Strains, Phase IV (KMG-IV): sequencing the most valuable type-strain genomes for metagenomic binning, comparative biology and taxonomic classification.</title>
        <authorList>
            <person name="Goeker M."/>
        </authorList>
    </citation>
    <scope>NUCLEOTIDE SEQUENCE [LARGE SCALE GENOMIC DNA]</scope>
    <source>
        <strain evidence="2 3">DSM 28825</strain>
    </source>
</reference>